<sequence length="455" mass="47922">MGARPFNPGAGASGGGGGSSSPAKLGEYLSVWGDSRTAQNWTTSVNPTVPGPLSRSWAWWSEALSGRVRMTHRYNFGVSGDSTAQLLARMTGDVANGAGVKPSEVPAGPAVLFIGTNSVNAGVSVADLMTQLNACIDWLQGKGHMVFVVAEWPRGTGTTEGSNGLLSAANQKTLYAYASEIRRLNVTKKGVHVVDPWPWLADPTSSKASVIPKAYNVDGLHNAPGNAFIVGELLAKAYEKAGLPKQVFPVGSQDLWDVTNPYGCQNKNPMLTLGAGGNKSTNADPASVVPENYTLTATTGLTVLGSFVTVTMPDGSKRPAYRMVVSGIADGAVNNPNMMLRQSSMYDAEKQKVGDILEAGYEVIVADGHKNLSSVGISLTNGVTANTAYGGLQLTGDQTMPESCVKGFYATPRTNEFTVTSAAQLNFELRFYCSEAGAQTNVTVDILGAWVRKKQ</sequence>
<evidence type="ECO:0000313" key="3">
    <source>
        <dbReference type="EMBL" id="ATW57975.1"/>
    </source>
</evidence>
<evidence type="ECO:0000259" key="2">
    <source>
        <dbReference type="Pfam" id="PF13472"/>
    </source>
</evidence>
<dbReference type="Pfam" id="PF13472">
    <property type="entry name" value="Lipase_GDSL_2"/>
    <property type="match status" value="1"/>
</dbReference>
<dbReference type="Gene3D" id="3.40.50.1110">
    <property type="entry name" value="SGNH hydrolase"/>
    <property type="match status" value="1"/>
</dbReference>
<evidence type="ECO:0000256" key="1">
    <source>
        <dbReference type="SAM" id="MobiDB-lite"/>
    </source>
</evidence>
<evidence type="ECO:0000313" key="4">
    <source>
        <dbReference type="Proteomes" id="UP000241592"/>
    </source>
</evidence>
<accession>A0A2H4P733</accession>
<keyword evidence="4" id="KW-1185">Reference proteome</keyword>
<name>A0A2H4P733_9CAUD</name>
<dbReference type="InterPro" id="IPR013830">
    <property type="entry name" value="SGNH_hydro"/>
</dbReference>
<feature type="region of interest" description="Disordered" evidence="1">
    <location>
        <begin position="1"/>
        <end position="21"/>
    </location>
</feature>
<protein>
    <submittedName>
        <fullName evidence="3">GDSL-like lipase</fullName>
    </submittedName>
</protein>
<gene>
    <name evidence="3" type="ORF">CNR34_00042</name>
</gene>
<dbReference type="Proteomes" id="UP000241592">
    <property type="component" value="Segment"/>
</dbReference>
<dbReference type="EMBL" id="MG018927">
    <property type="protein sequence ID" value="ATW57975.1"/>
    <property type="molecule type" value="Genomic_DNA"/>
</dbReference>
<feature type="domain" description="SGNH hydrolase-type esterase" evidence="2">
    <location>
        <begin position="33"/>
        <end position="206"/>
    </location>
</feature>
<dbReference type="InterPro" id="IPR036514">
    <property type="entry name" value="SGNH_hydro_sf"/>
</dbReference>
<proteinExistence type="predicted"/>
<dbReference type="SUPFAM" id="SSF52266">
    <property type="entry name" value="SGNH hydrolase"/>
    <property type="match status" value="1"/>
</dbReference>
<organism evidence="3 4">
    <name type="scientific">Pseudomonas phage nickie</name>
    <dbReference type="NCBI Taxonomy" id="2048977"/>
    <lineage>
        <taxon>Viruses</taxon>
        <taxon>Duplodnaviria</taxon>
        <taxon>Heunggongvirae</taxon>
        <taxon>Uroviricota</taxon>
        <taxon>Caudoviricetes</taxon>
        <taxon>Nickievirus</taxon>
        <taxon>Nickievirus nickie</taxon>
    </lineage>
</organism>
<reference evidence="3 4" key="1">
    <citation type="submission" date="2017-09" db="EMBL/GenBank/DDBJ databases">
        <authorList>
            <person name="Ehlers B."/>
            <person name="Leendertz F.H."/>
        </authorList>
    </citation>
    <scope>NUCLEOTIDE SEQUENCE [LARGE SCALE GENOMIC DNA]</scope>
</reference>